<name>A0A2S9MSS3_9BURK</name>
<dbReference type="EMBL" id="PVGH01000046">
    <property type="protein sequence ID" value="PRF62015.1"/>
    <property type="molecule type" value="Genomic_DNA"/>
</dbReference>
<sequence length="289" mass="31625">MSAVNHALRGELRAAHLIIRAALSVLTFDQKIAWSNANERDGVNGEGITRADERQAAIDGADAHRMYRELKYADRIIANANAILSGHQRELWAQEIQRAALALWHPTCDDVRRWLLARGEPLARELGAIADPTGDRTVCVIKPLRAPSAADLSTLRRQLATDRSNRATLFRGVPPGSTVGITAAARDVLAERQRQIDVEGYTLRADDENRAGAMWAAAAAYALIGSGWSQAAALEFWPEAWSGECWKPADSRRNLVKAAALLLAEIERIDRQATRAKAEASIPQPAMRG</sequence>
<gene>
    <name evidence="1" type="ORF">C6Q15_10415</name>
</gene>
<comment type="caution">
    <text evidence="1">The sequence shown here is derived from an EMBL/GenBank/DDBJ whole genome shotgun (WGS) entry which is preliminary data.</text>
</comment>
<protein>
    <submittedName>
        <fullName evidence="1">Uncharacterized protein</fullName>
    </submittedName>
</protein>
<organism evidence="1 2">
    <name type="scientific">Burkholderia multivorans</name>
    <dbReference type="NCBI Taxonomy" id="87883"/>
    <lineage>
        <taxon>Bacteria</taxon>
        <taxon>Pseudomonadati</taxon>
        <taxon>Pseudomonadota</taxon>
        <taxon>Betaproteobacteria</taxon>
        <taxon>Burkholderiales</taxon>
        <taxon>Burkholderiaceae</taxon>
        <taxon>Burkholderia</taxon>
        <taxon>Burkholderia cepacia complex</taxon>
    </lineage>
</organism>
<evidence type="ECO:0000313" key="1">
    <source>
        <dbReference type="EMBL" id="PRF62015.1"/>
    </source>
</evidence>
<proteinExistence type="predicted"/>
<dbReference type="Proteomes" id="UP000238982">
    <property type="component" value="Unassembled WGS sequence"/>
</dbReference>
<dbReference type="AlphaFoldDB" id="A0A2S9MSS3"/>
<evidence type="ECO:0000313" key="2">
    <source>
        <dbReference type="Proteomes" id="UP000238982"/>
    </source>
</evidence>
<reference evidence="1 2" key="1">
    <citation type="submission" date="2018-03" db="EMBL/GenBank/DDBJ databases">
        <authorList>
            <person name="Keele B.F."/>
        </authorList>
    </citation>
    <scope>NUCLEOTIDE SEQUENCE [LARGE SCALE GENOMIC DNA]</scope>
    <source>
        <strain evidence="1 2">AU19729</strain>
    </source>
</reference>
<dbReference type="RefSeq" id="WP_105797049.1">
    <property type="nucleotide sequence ID" value="NZ_JAGSWF010000044.1"/>
</dbReference>
<accession>A0A2S9MSS3</accession>